<dbReference type="InterPro" id="IPR000917">
    <property type="entry name" value="Sulfatase_N"/>
</dbReference>
<dbReference type="PANTHER" id="PTHR42693:SF33">
    <property type="entry name" value="ARYLSULFATASE"/>
    <property type="match status" value="1"/>
</dbReference>
<evidence type="ECO:0000256" key="3">
    <source>
        <dbReference type="SAM" id="SignalP"/>
    </source>
</evidence>
<dbReference type="EMBL" id="AP026866">
    <property type="protein sequence ID" value="BDS06557.1"/>
    <property type="molecule type" value="Genomic_DNA"/>
</dbReference>
<dbReference type="InterPro" id="IPR017850">
    <property type="entry name" value="Alkaline_phosphatase_core_sf"/>
</dbReference>
<reference evidence="5" key="1">
    <citation type="submission" date="2024-07" db="EMBL/GenBank/DDBJ databases">
        <title>Complete genome sequence of Verrucomicrobiaceae bacterium NT6N.</title>
        <authorList>
            <person name="Huang C."/>
            <person name="Takami H."/>
            <person name="Hamasaki K."/>
        </authorList>
    </citation>
    <scope>NUCLEOTIDE SEQUENCE</scope>
    <source>
        <strain evidence="5">NT6N</strain>
    </source>
</reference>
<keyword evidence="3" id="KW-0732">Signal</keyword>
<evidence type="ECO:0000256" key="2">
    <source>
        <dbReference type="SAM" id="MobiDB-lite"/>
    </source>
</evidence>
<dbReference type="SUPFAM" id="SSF53649">
    <property type="entry name" value="Alkaline phosphatase-like"/>
    <property type="match status" value="1"/>
</dbReference>
<dbReference type="Pfam" id="PF00884">
    <property type="entry name" value="Sulfatase"/>
    <property type="match status" value="1"/>
</dbReference>
<dbReference type="Gene3D" id="3.40.720.10">
    <property type="entry name" value="Alkaline Phosphatase, subunit A"/>
    <property type="match status" value="1"/>
</dbReference>
<sequence>MLRHILSFILFLTAFCHAAEKPNILVILTDDQRYDTIGALGNPHIHTPHLDTLAKRSLVFDNAYCYGAHVAAVCIASRNQIMTGQVWHRWAPKKFCQSNGDTFPKVMKAAGYETFYREKSGRSNHPHILKQFDHFKEVNSINALMTGRACKPFVDDALAFLKKRKSDKPFFMYLGVAGPHDPRYAEKRFRDPYTLKDIPLPENFKPLHHWDIGGMTVRDERLEAWPRDPEATRSHIFDYYGIMTAMDHDLGRLLDYLKQSGLDENTIVIFTSDHGLAIGSHGLFGKQNVYEAGMKVPFMVAGPGIKPGKTDAFAYLHDILPTVADFAQGKIGNKIDGLSLRPVIDGKENKVRAHAALAYQNSQRSIREGDWKLMLFPLINKHQLFNLKTDPYETKDIASEHPDQVERLTKLLHQEQQTLGDIDPLTVKKPKPAEFTVPKIPVTPRKQAGGEAKNHTTD</sequence>
<feature type="chain" id="PRO_5043848936" evidence="3">
    <location>
        <begin position="19"/>
        <end position="458"/>
    </location>
</feature>
<comment type="similarity">
    <text evidence="1">Belongs to the sulfatase family.</text>
</comment>
<evidence type="ECO:0000313" key="5">
    <source>
        <dbReference type="EMBL" id="BDS06557.1"/>
    </source>
</evidence>
<organism evidence="5">
    <name type="scientific">Oceaniferula spumae</name>
    <dbReference type="NCBI Taxonomy" id="2979115"/>
    <lineage>
        <taxon>Bacteria</taxon>
        <taxon>Pseudomonadati</taxon>
        <taxon>Verrucomicrobiota</taxon>
        <taxon>Verrucomicrobiia</taxon>
        <taxon>Verrucomicrobiales</taxon>
        <taxon>Verrucomicrobiaceae</taxon>
        <taxon>Oceaniferula</taxon>
    </lineage>
</organism>
<name>A0AAT9FKV1_9BACT</name>
<dbReference type="InterPro" id="IPR050738">
    <property type="entry name" value="Sulfatase"/>
</dbReference>
<dbReference type="PANTHER" id="PTHR42693">
    <property type="entry name" value="ARYLSULFATASE FAMILY MEMBER"/>
    <property type="match status" value="1"/>
</dbReference>
<evidence type="ECO:0000256" key="1">
    <source>
        <dbReference type="ARBA" id="ARBA00008779"/>
    </source>
</evidence>
<gene>
    <name evidence="5" type="ORF">NT6N_15970</name>
</gene>
<dbReference type="GO" id="GO:0004065">
    <property type="term" value="F:arylsulfatase activity"/>
    <property type="evidence" value="ECO:0007669"/>
    <property type="project" value="TreeGrafter"/>
</dbReference>
<dbReference type="KEGG" id="osu:NT6N_15970"/>
<accession>A0AAT9FKV1</accession>
<feature type="domain" description="Sulfatase N-terminal" evidence="4">
    <location>
        <begin position="22"/>
        <end position="327"/>
    </location>
</feature>
<protein>
    <submittedName>
        <fullName evidence="5">Choline-sulfatase</fullName>
    </submittedName>
</protein>
<evidence type="ECO:0000259" key="4">
    <source>
        <dbReference type="Pfam" id="PF00884"/>
    </source>
</evidence>
<feature type="region of interest" description="Disordered" evidence="2">
    <location>
        <begin position="421"/>
        <end position="458"/>
    </location>
</feature>
<feature type="signal peptide" evidence="3">
    <location>
        <begin position="1"/>
        <end position="18"/>
    </location>
</feature>
<dbReference type="AlphaFoldDB" id="A0AAT9FKV1"/>
<proteinExistence type="inferred from homology"/>